<comment type="caution">
    <text evidence="17">The sequence shown here is derived from an EMBL/GenBank/DDBJ whole genome shotgun (WGS) entry which is preliminary data.</text>
</comment>
<dbReference type="SFLD" id="SFLDG01067">
    <property type="entry name" value="SPASM/twitch_domain_containing"/>
    <property type="match status" value="1"/>
</dbReference>
<dbReference type="Gene3D" id="3.30.420.130">
    <property type="entry name" value="Dinitrogenase iron-molybdenum cofactor biosynthesis domain"/>
    <property type="match status" value="1"/>
</dbReference>
<evidence type="ECO:0000259" key="16">
    <source>
        <dbReference type="PROSITE" id="PS51918"/>
    </source>
</evidence>
<gene>
    <name evidence="17" type="primary">nifB</name>
    <name evidence="17" type="ORF">CWS72_24325</name>
</gene>
<reference evidence="18" key="1">
    <citation type="submission" date="2017-12" db="EMBL/GenBank/DDBJ databases">
        <title>Draft genome sequence of Telmatospirillum siberiense 26-4b1T, an acidotolerant peatland alphaproteobacterium potentially involved in sulfur cycling.</title>
        <authorList>
            <person name="Hausmann B."/>
            <person name="Pjevac P."/>
            <person name="Schreck K."/>
            <person name="Herbold C.W."/>
            <person name="Daims H."/>
            <person name="Wagner M."/>
            <person name="Pester M."/>
            <person name="Loy A."/>
        </authorList>
    </citation>
    <scope>NUCLEOTIDE SEQUENCE [LARGE SCALE GENOMIC DNA]</scope>
    <source>
        <strain evidence="18">26-4b1</strain>
    </source>
</reference>
<feature type="domain" description="Radical SAM core" evidence="16">
    <location>
        <begin position="89"/>
        <end position="340"/>
    </location>
</feature>
<dbReference type="NCBIfam" id="TIGR01290">
    <property type="entry name" value="nifB"/>
    <property type="match status" value="1"/>
</dbReference>
<keyword evidence="8" id="KW-0479">Metal-binding</keyword>
<dbReference type="UniPathway" id="UPA00782"/>
<dbReference type="CDD" id="cd00852">
    <property type="entry name" value="NifB"/>
    <property type="match status" value="1"/>
</dbReference>
<dbReference type="SFLD" id="SFLDF00281">
    <property type="entry name" value="FeMo_cofactor_biosynthesis_pro"/>
    <property type="match status" value="1"/>
</dbReference>
<evidence type="ECO:0000256" key="9">
    <source>
        <dbReference type="ARBA" id="ARBA00023004"/>
    </source>
</evidence>
<dbReference type="AlphaFoldDB" id="A0A2N3PND9"/>
<dbReference type="InterPro" id="IPR036105">
    <property type="entry name" value="DiNase_FeMo-co_biosyn_sf"/>
</dbReference>
<accession>A0A2N3PND9</accession>
<evidence type="ECO:0000256" key="11">
    <source>
        <dbReference type="ARBA" id="ARBA00023231"/>
    </source>
</evidence>
<keyword evidence="6" id="KW-0004">4Fe-4S</keyword>
<dbReference type="PROSITE" id="PS51918">
    <property type="entry name" value="RADICAL_SAM"/>
    <property type="match status" value="1"/>
</dbReference>
<comment type="pathway">
    <text evidence="3">Cofactor biosynthesis; Fe-Mo cofactor biosynthesis.</text>
</comment>
<dbReference type="Proteomes" id="UP000233293">
    <property type="component" value="Unassembled WGS sequence"/>
</dbReference>
<dbReference type="GO" id="GO:0016829">
    <property type="term" value="F:lyase activity"/>
    <property type="evidence" value="ECO:0007669"/>
    <property type="project" value="UniProtKB-KW"/>
</dbReference>
<dbReference type="SFLD" id="SFLDS00029">
    <property type="entry name" value="Radical_SAM"/>
    <property type="match status" value="1"/>
</dbReference>
<dbReference type="Pfam" id="PF02579">
    <property type="entry name" value="Nitro_FeMo-Co"/>
    <property type="match status" value="1"/>
</dbReference>
<dbReference type="InterPro" id="IPR005980">
    <property type="entry name" value="Nase_CF_NifB"/>
</dbReference>
<keyword evidence="7" id="KW-0949">S-adenosyl-L-methionine</keyword>
<dbReference type="EMBL" id="PIUM01000041">
    <property type="protein sequence ID" value="PKU21916.1"/>
    <property type="molecule type" value="Genomic_DNA"/>
</dbReference>
<sequence length="517" mass="55730">MGESPKNPAIPPFSILARVLHSRSSGEFFVDGGSLVSGQIVSLAGTVAVPGGCSSKGNGACGSSGGASDMPAEIWEKVKNHPCYSEEAHHYFARMHVAVAPACNIQCNYCNRKYDCSNESRPGVVSEKLTPEQALHKVMAVAAKVPQLSVLGIAGPGDALANPHKTFRTFDLVAKALPHLKLCLSTNGLALAEHVETIKDYNVDHVTITISAVDPEIGQHIYPWIFHDHRRWTGLDAARILHERQMEGLERLVAAGILVKINSVLIPGVNDAHMAEINRVVKAKGAFLHNIMPLISDPAHGTHFGLSGQRGPTPIELAAVQDSVEGGAKLMRHCRQCRADAVGLLGEDLGAEFALDKIEDEPVFDPKVREIYMNVVEQERADRQDAEDQARRRSGGTGEPLLVAVATKGGGRINQHFGHAREFQLLEVDGQSVRFVGVRRADNYCKGGYGEEDSLEAIIKALTGVSAVLVARIGDCPRHTLAEAGITVVDDYAHDFIEASALAWWGRVMEKAGRISA</sequence>
<proteinExistence type="inferred from homology"/>
<comment type="cofactor">
    <cofactor evidence="1">
        <name>[4Fe-4S] cluster</name>
        <dbReference type="ChEBI" id="CHEBI:49883"/>
    </cofactor>
</comment>
<dbReference type="OrthoDB" id="9785734at2"/>
<dbReference type="InterPro" id="IPR000385">
    <property type="entry name" value="MoaA_NifB_PqqE_Fe-S-bd_CS"/>
</dbReference>
<evidence type="ECO:0000256" key="4">
    <source>
        <dbReference type="ARBA" id="ARBA00006804"/>
    </source>
</evidence>
<evidence type="ECO:0000313" key="17">
    <source>
        <dbReference type="EMBL" id="PKU21916.1"/>
    </source>
</evidence>
<evidence type="ECO:0000313" key="18">
    <source>
        <dbReference type="Proteomes" id="UP000233293"/>
    </source>
</evidence>
<feature type="compositionally biased region" description="Basic and acidic residues" evidence="15">
    <location>
        <begin position="379"/>
        <end position="391"/>
    </location>
</feature>
<protein>
    <recommendedName>
        <fullName evidence="5">FeMo cofactor biosynthesis protein NifB</fullName>
    </recommendedName>
    <alternativeName>
        <fullName evidence="14">Nitrogenase cofactor maturase NifB</fullName>
    </alternativeName>
    <alternativeName>
        <fullName evidence="13">Radical SAM assemblase NifB</fullName>
    </alternativeName>
</protein>
<evidence type="ECO:0000256" key="3">
    <source>
        <dbReference type="ARBA" id="ARBA00005155"/>
    </source>
</evidence>
<dbReference type="SFLD" id="SFLDG01068">
    <property type="entry name" value="FeMo_cofactor_biosynthesis_pro"/>
    <property type="match status" value="1"/>
</dbReference>
<evidence type="ECO:0000256" key="1">
    <source>
        <dbReference type="ARBA" id="ARBA00001966"/>
    </source>
</evidence>
<evidence type="ECO:0000256" key="2">
    <source>
        <dbReference type="ARBA" id="ARBA00003522"/>
    </source>
</evidence>
<name>A0A2N3PND9_9PROT</name>
<keyword evidence="18" id="KW-1185">Reference proteome</keyword>
<keyword evidence="9" id="KW-0408">Iron</keyword>
<keyword evidence="11" id="KW-0535">Nitrogen fixation</keyword>
<dbReference type="PANTHER" id="PTHR43787">
    <property type="entry name" value="FEMO COFACTOR BIOSYNTHESIS PROTEIN NIFB-RELATED"/>
    <property type="match status" value="1"/>
</dbReference>
<comment type="function">
    <text evidence="2">Involved in the biosynthesis of the iron-molybdenum cofactor (FeMo-co or M-cluster) found in the dinitrogenase enzyme of the nitrogenase complex in nitrogen-fixing microorganisms. NifB catalyzes the crucial step of radical SAM-dependent carbide insertion that occurs concomitant with the insertion of a 9th sulfur and the rearrangement/coupling of two [4Fe-4S] clusters into a [8Fe-9S-C] cluster, the precursor to the M-cluster.</text>
</comment>
<organism evidence="17 18">
    <name type="scientific">Telmatospirillum siberiense</name>
    <dbReference type="NCBI Taxonomy" id="382514"/>
    <lineage>
        <taxon>Bacteria</taxon>
        <taxon>Pseudomonadati</taxon>
        <taxon>Pseudomonadota</taxon>
        <taxon>Alphaproteobacteria</taxon>
        <taxon>Rhodospirillales</taxon>
        <taxon>Rhodospirillaceae</taxon>
        <taxon>Telmatospirillum</taxon>
    </lineage>
</organism>
<dbReference type="Pfam" id="PF04055">
    <property type="entry name" value="Radical_SAM"/>
    <property type="match status" value="1"/>
</dbReference>
<dbReference type="SUPFAM" id="SSF102114">
    <property type="entry name" value="Radical SAM enzymes"/>
    <property type="match status" value="1"/>
</dbReference>
<dbReference type="CDD" id="cd01335">
    <property type="entry name" value="Radical_SAM"/>
    <property type="match status" value="1"/>
</dbReference>
<evidence type="ECO:0000256" key="15">
    <source>
        <dbReference type="SAM" id="MobiDB-lite"/>
    </source>
</evidence>
<dbReference type="InterPro" id="IPR013785">
    <property type="entry name" value="Aldolase_TIM"/>
</dbReference>
<dbReference type="InterPro" id="IPR034165">
    <property type="entry name" value="NifB_C"/>
</dbReference>
<evidence type="ECO:0000256" key="8">
    <source>
        <dbReference type="ARBA" id="ARBA00022723"/>
    </source>
</evidence>
<dbReference type="SUPFAM" id="SSF53146">
    <property type="entry name" value="Nitrogenase accessory factor-like"/>
    <property type="match status" value="1"/>
</dbReference>
<dbReference type="PROSITE" id="PS01305">
    <property type="entry name" value="MOAA_NIFB_PQQE"/>
    <property type="match status" value="1"/>
</dbReference>
<dbReference type="Gene3D" id="3.20.20.70">
    <property type="entry name" value="Aldolase class I"/>
    <property type="match status" value="1"/>
</dbReference>
<evidence type="ECO:0000256" key="5">
    <source>
        <dbReference type="ARBA" id="ARBA00021702"/>
    </source>
</evidence>
<dbReference type="GO" id="GO:0051539">
    <property type="term" value="F:4 iron, 4 sulfur cluster binding"/>
    <property type="evidence" value="ECO:0007669"/>
    <property type="project" value="UniProtKB-KW"/>
</dbReference>
<evidence type="ECO:0000256" key="13">
    <source>
        <dbReference type="ARBA" id="ARBA00030926"/>
    </source>
</evidence>
<keyword evidence="10" id="KW-0411">Iron-sulfur</keyword>
<evidence type="ECO:0000256" key="7">
    <source>
        <dbReference type="ARBA" id="ARBA00022691"/>
    </source>
</evidence>
<feature type="region of interest" description="Disordered" evidence="15">
    <location>
        <begin position="379"/>
        <end position="398"/>
    </location>
</feature>
<keyword evidence="12" id="KW-0456">Lyase</keyword>
<evidence type="ECO:0000256" key="6">
    <source>
        <dbReference type="ARBA" id="ARBA00022485"/>
    </source>
</evidence>
<dbReference type="InterPro" id="IPR058240">
    <property type="entry name" value="rSAM_sf"/>
</dbReference>
<evidence type="ECO:0000256" key="12">
    <source>
        <dbReference type="ARBA" id="ARBA00023239"/>
    </source>
</evidence>
<dbReference type="InterPro" id="IPR007197">
    <property type="entry name" value="rSAM"/>
</dbReference>
<evidence type="ECO:0000256" key="10">
    <source>
        <dbReference type="ARBA" id="ARBA00023014"/>
    </source>
</evidence>
<dbReference type="GO" id="GO:0046872">
    <property type="term" value="F:metal ion binding"/>
    <property type="evidence" value="ECO:0007669"/>
    <property type="project" value="UniProtKB-KW"/>
</dbReference>
<dbReference type="InterPro" id="IPR003731">
    <property type="entry name" value="Di-Nase_FeMo-co_biosynth"/>
</dbReference>
<comment type="similarity">
    <text evidence="4">Belongs to the radical SAM superfamily. NifB family.</text>
</comment>
<dbReference type="PANTHER" id="PTHR43787:SF13">
    <property type="entry name" value="FEMO COFACTOR BIOSYNTHESIS PROTEIN NIFB"/>
    <property type="match status" value="1"/>
</dbReference>
<evidence type="ECO:0000256" key="14">
    <source>
        <dbReference type="ARBA" id="ARBA00032102"/>
    </source>
</evidence>